<dbReference type="Ensembl" id="ENSNLET00000059160.1">
    <property type="protein sequence ID" value="ENSNLEP00000044028.1"/>
    <property type="gene ID" value="ENSNLEG00000001656.2"/>
</dbReference>
<reference evidence="2 3" key="1">
    <citation type="submission" date="2012-10" db="EMBL/GenBank/DDBJ databases">
        <authorList>
            <consortium name="Gibbon Genome Sequencing Consortium"/>
        </authorList>
    </citation>
    <scope>NUCLEOTIDE SEQUENCE [LARGE SCALE GENOMIC DNA]</scope>
</reference>
<dbReference type="Proteomes" id="UP000001073">
    <property type="component" value="Chromosome 14"/>
</dbReference>
<gene>
    <name evidence="2" type="primary">POLR1B</name>
</gene>
<protein>
    <submittedName>
        <fullName evidence="2">RNA polymerase I subunit B</fullName>
    </submittedName>
</protein>
<feature type="region of interest" description="Disordered" evidence="1">
    <location>
        <begin position="1"/>
        <end position="25"/>
    </location>
</feature>
<evidence type="ECO:0000256" key="1">
    <source>
        <dbReference type="SAM" id="MobiDB-lite"/>
    </source>
</evidence>
<reference evidence="2" key="2">
    <citation type="submission" date="2025-08" db="UniProtKB">
        <authorList>
            <consortium name="Ensembl"/>
        </authorList>
    </citation>
    <scope>IDENTIFICATION</scope>
</reference>
<evidence type="ECO:0000313" key="2">
    <source>
        <dbReference type="Ensembl" id="ENSNLEP00000044028.1"/>
    </source>
</evidence>
<dbReference type="AlphaFoldDB" id="A0A2I3HK58"/>
<dbReference type="EMBL" id="ADFV01102510">
    <property type="status" value="NOT_ANNOTATED_CDS"/>
    <property type="molecule type" value="Genomic_DNA"/>
</dbReference>
<organism evidence="2 3">
    <name type="scientific">Nomascus leucogenys</name>
    <name type="common">Northern white-cheeked gibbon</name>
    <name type="synonym">Hylobates leucogenys</name>
    <dbReference type="NCBI Taxonomy" id="61853"/>
    <lineage>
        <taxon>Eukaryota</taxon>
        <taxon>Metazoa</taxon>
        <taxon>Chordata</taxon>
        <taxon>Craniata</taxon>
        <taxon>Vertebrata</taxon>
        <taxon>Euteleostomi</taxon>
        <taxon>Mammalia</taxon>
        <taxon>Eutheria</taxon>
        <taxon>Euarchontoglires</taxon>
        <taxon>Primates</taxon>
        <taxon>Haplorrhini</taxon>
        <taxon>Catarrhini</taxon>
        <taxon>Hylobatidae</taxon>
        <taxon>Nomascus</taxon>
    </lineage>
</organism>
<dbReference type="EMBL" id="ADFV01102511">
    <property type="status" value="NOT_ANNOTATED_CDS"/>
    <property type="molecule type" value="Genomic_DNA"/>
</dbReference>
<reference evidence="2" key="3">
    <citation type="submission" date="2025-09" db="UniProtKB">
        <authorList>
            <consortium name="Ensembl"/>
        </authorList>
    </citation>
    <scope>IDENTIFICATION</scope>
</reference>
<dbReference type="EMBL" id="ADFV01102509">
    <property type="status" value="NOT_ANNOTATED_CDS"/>
    <property type="molecule type" value="Genomic_DNA"/>
</dbReference>
<sequence>MDPGSRWRNLPSGPSLKHLTDPSYGIPREQQKTALQELTRAHVESFNYAVHEGLGLAVQRRGLPMWPRLVSNSWAQVVLLPQSPKY</sequence>
<name>A0A2I3HK58_NOMLE</name>
<dbReference type="GeneTree" id="ENSGT00950000183132"/>
<proteinExistence type="predicted"/>
<keyword evidence="3" id="KW-1185">Reference proteome</keyword>
<accession>A0A2I3HK58</accession>
<evidence type="ECO:0000313" key="3">
    <source>
        <dbReference type="Proteomes" id="UP000001073"/>
    </source>
</evidence>